<evidence type="ECO:0000313" key="4">
    <source>
        <dbReference type="Proteomes" id="UP001302126"/>
    </source>
</evidence>
<evidence type="ECO:0000256" key="1">
    <source>
        <dbReference type="SAM" id="MobiDB-lite"/>
    </source>
</evidence>
<comment type="caution">
    <text evidence="3">The sequence shown here is derived from an EMBL/GenBank/DDBJ whole genome shotgun (WGS) entry which is preliminary data.</text>
</comment>
<feature type="compositionally biased region" description="Low complexity" evidence="1">
    <location>
        <begin position="15"/>
        <end position="28"/>
    </location>
</feature>
<reference evidence="3" key="1">
    <citation type="journal article" date="2023" name="Mol. Phylogenet. Evol.">
        <title>Genome-scale phylogeny and comparative genomics of the fungal order Sordariales.</title>
        <authorList>
            <person name="Hensen N."/>
            <person name="Bonometti L."/>
            <person name="Westerberg I."/>
            <person name="Brannstrom I.O."/>
            <person name="Guillou S."/>
            <person name="Cros-Aarteil S."/>
            <person name="Calhoun S."/>
            <person name="Haridas S."/>
            <person name="Kuo A."/>
            <person name="Mondo S."/>
            <person name="Pangilinan J."/>
            <person name="Riley R."/>
            <person name="LaButti K."/>
            <person name="Andreopoulos B."/>
            <person name="Lipzen A."/>
            <person name="Chen C."/>
            <person name="Yan M."/>
            <person name="Daum C."/>
            <person name="Ng V."/>
            <person name="Clum A."/>
            <person name="Steindorff A."/>
            <person name="Ohm R.A."/>
            <person name="Martin F."/>
            <person name="Silar P."/>
            <person name="Natvig D.O."/>
            <person name="Lalanne C."/>
            <person name="Gautier V."/>
            <person name="Ament-Velasquez S.L."/>
            <person name="Kruys A."/>
            <person name="Hutchinson M.I."/>
            <person name="Powell A.J."/>
            <person name="Barry K."/>
            <person name="Miller A.N."/>
            <person name="Grigoriev I.V."/>
            <person name="Debuchy R."/>
            <person name="Gladieux P."/>
            <person name="Hiltunen Thoren M."/>
            <person name="Johannesson H."/>
        </authorList>
    </citation>
    <scope>NUCLEOTIDE SEQUENCE</scope>
    <source>
        <strain evidence="3">PSN309</strain>
    </source>
</reference>
<feature type="compositionally biased region" description="Low complexity" evidence="1">
    <location>
        <begin position="302"/>
        <end position="314"/>
    </location>
</feature>
<feature type="compositionally biased region" description="Low complexity" evidence="1">
    <location>
        <begin position="322"/>
        <end position="332"/>
    </location>
</feature>
<feature type="region of interest" description="Disordered" evidence="1">
    <location>
        <begin position="1256"/>
        <end position="1285"/>
    </location>
</feature>
<feature type="region of interest" description="Disordered" evidence="1">
    <location>
        <begin position="280"/>
        <end position="480"/>
    </location>
</feature>
<sequence>MSNFIKTAQSLWRQASPPLSSLPTPSATRPALPNRQVDSSSIEDAYVDFILHCNPVVPPQTDTAALREAFMTPPKSAGKAFSTFTLFELIKQLESKELKTWAELALRLGVEPPDLSKGDSSQKIQQYAVRLKRWMHSMHVDAFFEHLMNRESPYFTEIPPADAPLAGLRREGVAPEDDMALRALLPHVRPRRGRRKADDDADNTPSRQPSPMLEQSFGGPTTIATPWTAQVAEDQGRGSAFPFPPVSDMSRLNPTWTSELTQTPLSAYPHPYSAITPSTHKSLWADEPGSAITPSRNPPPQVSSALPSSTLAPSLTPPTAPQPQAQAQVQPQPQSPVHPSPIARPSPMDGSNPRSAKRARLSLQVPPRVGGQVRLATPPPPEPASAPAYGPPVVMVNGHAAEQTTPSSTSHFAPHYPVPGHLPTNGLRGGGSPAGASVPATTNSVTLPLNHNNISSANLPINSNGPTHVGTAPTGPGGTDRTNIAEVEAIFAGEILRARWFDAQGQSIPPCGGDEAFAFCHKVLETLKAGAHNNEAFLINLSALVGGYLLMPAGSLRMTRLEVLADRTRYKSEWNLKYGEVVGDFSMEEEVLHSAWKKTTEREEGGNGTEEQGTWEKRYKDLEEKFRQREKEMMLLKQRVIETLRENGEEREATAQTMPKQYVLCGRPLPRLGTRHISLLLVSLALFAIVSLLFTLPSAGIPAAPSLKAAGHKFSSSMYTKSFQSPWLKKLSPFKQPSHPPPKQKNDTDGNSWWYADWKWLSMPFSSSITLDENRALLPMLEERRPVYCYYDNTLERDKPTKEAESELLLTWRRAWWAAGFRPMILSPAEAMNNPLYEELQKVKGLHEALGRDLMRWLAWENMGGGLLAHYLLFPMAAPDDSLLKYLRRGEFPSLTRYKGLDDGLFVGPKAEVGAAIKLVMASEGVKDAKDLLEAIAVSTTAKDPFTEDEKPKSLAFYSAKVIEKSYPKVGEAITSSRTSGLKSLRQLITAHLHASWQNVFSKGIAVVKPLPRHTTHLVNPAYKLAQRLAHCPESPIPDSCPPNLARCTPCDDSRPLKIFTPGSYEGTVGVFTIGTVPHPFTTTTLNALRSDLTVSYIRRETNRDQWITDLTTDLVTPKKAPSAPRVLKFKELVASEPNHFRSLWLPAENEIVTEDLNWVFGFELPSETSYPDSENQSPTPGVSPEELKLEPDLISRARDLVNLNEDDKSRKKNGGGHPDTKIRDAVEAWNLADVEAWRFVRAYMGRKVVERKKWEQEEEKYADGMGSEKGRRGEGGGWRDAFMK</sequence>
<feature type="region of interest" description="Disordered" evidence="1">
    <location>
        <begin position="183"/>
        <end position="223"/>
    </location>
</feature>
<name>A0AAN6WW82_9PEZI</name>
<dbReference type="PANTHER" id="PTHR42055:SF1">
    <property type="entry name" value="YALI0E03476P"/>
    <property type="match status" value="1"/>
</dbReference>
<accession>A0AAN6WW82</accession>
<evidence type="ECO:0000313" key="3">
    <source>
        <dbReference type="EMBL" id="KAK4187607.1"/>
    </source>
</evidence>
<feature type="compositionally biased region" description="Polar residues" evidence="1">
    <location>
        <begin position="441"/>
        <end position="466"/>
    </location>
</feature>
<dbReference type="EMBL" id="MU864400">
    <property type="protein sequence ID" value="KAK4187607.1"/>
    <property type="molecule type" value="Genomic_DNA"/>
</dbReference>
<feature type="compositionally biased region" description="Basic and acidic residues" evidence="1">
    <location>
        <begin position="1256"/>
        <end position="1275"/>
    </location>
</feature>
<keyword evidence="2" id="KW-1133">Transmembrane helix</keyword>
<feature type="compositionally biased region" description="Polar residues" evidence="1">
    <location>
        <begin position="402"/>
        <end position="411"/>
    </location>
</feature>
<keyword evidence="2" id="KW-0472">Membrane</keyword>
<evidence type="ECO:0000256" key="2">
    <source>
        <dbReference type="SAM" id="Phobius"/>
    </source>
</evidence>
<gene>
    <name evidence="3" type="ORF">QBC35DRAFT_515388</name>
</gene>
<protein>
    <submittedName>
        <fullName evidence="3">ARS binding protein 2-domain-containing protein</fullName>
    </submittedName>
</protein>
<keyword evidence="2" id="KW-0812">Transmembrane</keyword>
<proteinExistence type="predicted"/>
<dbReference type="InterPro" id="IPR018562">
    <property type="entry name" value="ARS-binding_2"/>
</dbReference>
<dbReference type="Pfam" id="PF09441">
    <property type="entry name" value="Abp2"/>
    <property type="match status" value="1"/>
</dbReference>
<reference evidence="3" key="2">
    <citation type="submission" date="2023-05" db="EMBL/GenBank/DDBJ databases">
        <authorList>
            <consortium name="Lawrence Berkeley National Laboratory"/>
            <person name="Steindorff A."/>
            <person name="Hensen N."/>
            <person name="Bonometti L."/>
            <person name="Westerberg I."/>
            <person name="Brannstrom I.O."/>
            <person name="Guillou S."/>
            <person name="Cros-Aarteil S."/>
            <person name="Calhoun S."/>
            <person name="Haridas S."/>
            <person name="Kuo A."/>
            <person name="Mondo S."/>
            <person name="Pangilinan J."/>
            <person name="Riley R."/>
            <person name="Labutti K."/>
            <person name="Andreopoulos B."/>
            <person name="Lipzen A."/>
            <person name="Chen C."/>
            <person name="Yanf M."/>
            <person name="Daum C."/>
            <person name="Ng V."/>
            <person name="Clum A."/>
            <person name="Ohm R."/>
            <person name="Martin F."/>
            <person name="Silar P."/>
            <person name="Natvig D."/>
            <person name="Lalanne C."/>
            <person name="Gautier V."/>
            <person name="Ament-Velasquez S.L."/>
            <person name="Kruys A."/>
            <person name="Hutchinson M.I."/>
            <person name="Powell A.J."/>
            <person name="Barry K."/>
            <person name="Miller A.N."/>
            <person name="Grigoriev I.V."/>
            <person name="Debuchy R."/>
            <person name="Gladieux P."/>
            <person name="Thoren M.H."/>
            <person name="Johannesson H."/>
        </authorList>
    </citation>
    <scope>NUCLEOTIDE SEQUENCE</scope>
    <source>
        <strain evidence="3">PSN309</strain>
    </source>
</reference>
<dbReference type="Proteomes" id="UP001302126">
    <property type="component" value="Unassembled WGS sequence"/>
</dbReference>
<feature type="compositionally biased region" description="Polar residues" evidence="1">
    <location>
        <begin position="1169"/>
        <end position="1181"/>
    </location>
</feature>
<feature type="compositionally biased region" description="Pro residues" evidence="1">
    <location>
        <begin position="333"/>
        <end position="344"/>
    </location>
</feature>
<feature type="region of interest" description="Disordered" evidence="1">
    <location>
        <begin position="15"/>
        <end position="35"/>
    </location>
</feature>
<feature type="transmembrane region" description="Helical" evidence="2">
    <location>
        <begin position="537"/>
        <end position="559"/>
    </location>
</feature>
<organism evidence="3 4">
    <name type="scientific">Podospora australis</name>
    <dbReference type="NCBI Taxonomy" id="1536484"/>
    <lineage>
        <taxon>Eukaryota</taxon>
        <taxon>Fungi</taxon>
        <taxon>Dikarya</taxon>
        <taxon>Ascomycota</taxon>
        <taxon>Pezizomycotina</taxon>
        <taxon>Sordariomycetes</taxon>
        <taxon>Sordariomycetidae</taxon>
        <taxon>Sordariales</taxon>
        <taxon>Podosporaceae</taxon>
        <taxon>Podospora</taxon>
    </lineage>
</organism>
<feature type="region of interest" description="Disordered" evidence="1">
    <location>
        <begin position="1169"/>
        <end position="1190"/>
    </location>
</feature>
<keyword evidence="4" id="KW-1185">Reference proteome</keyword>
<feature type="transmembrane region" description="Helical" evidence="2">
    <location>
        <begin position="677"/>
        <end position="696"/>
    </location>
</feature>
<feature type="region of interest" description="Disordered" evidence="1">
    <location>
        <begin position="1202"/>
        <end position="1222"/>
    </location>
</feature>
<dbReference type="PANTHER" id="PTHR42055">
    <property type="entry name" value="YALI0E03476P"/>
    <property type="match status" value="1"/>
</dbReference>